<evidence type="ECO:0000259" key="1">
    <source>
        <dbReference type="Pfam" id="PF12937"/>
    </source>
</evidence>
<protein>
    <recommendedName>
        <fullName evidence="1">F-box domain-containing protein</fullName>
    </recommendedName>
</protein>
<sequence length="555" mass="62484">MSNAANFSESDLAKAIEEETIAVESSGANYGQRVAYLDAKAREALLTLMALRAVRNTLSSVVRLPDDILVHIFWFVAQGWRPPCVFSKCISWLAVTKVCRRWRRAALHAGKLWSFIDTRKPHVAAQFIARSQMSLLDVYISEKFDQGSAEVFALLDPHFHRVQKLHVRTRLVPFQSLQDLLHKPLKSLEVLLTELAFSRVIPSVDVSHAKIAMPSVFGGYTPPLRQVYLEGVSLPWSPEVFSPSLTHLHLIDHHRAASPTMEEFRDVLQVCSAQLETLRLNWAGPRLPKKQLSYPLPATLINLPRLKDLSLISRPLDVSHILAQIRLPETCNMLLVYNLSEEAEGDDILPADCSALAPIHPIHHLELSVPDRSSLELLGRNTSHSPPTTVDLIINMLTEDDLPVEDCLTILFSKLKLPLVEHLTVSDDEFYMGTPTWRMVLAALPNITVLTYNEEEEGITSINGLLASLSSGEPDQACPRLKVLQLEGLSFDKDVIDRFTCLRDWRQEMGIPLETLAIRGVPPETAQELRDIFSDFQVDWEDEDEGEDKLWGISR</sequence>
<gene>
    <name evidence="2" type="ORF">HGRIS_004931</name>
</gene>
<keyword evidence="3" id="KW-1185">Reference proteome</keyword>
<evidence type="ECO:0000313" key="3">
    <source>
        <dbReference type="Proteomes" id="UP001556367"/>
    </source>
</evidence>
<dbReference type="InterPro" id="IPR032675">
    <property type="entry name" value="LRR_dom_sf"/>
</dbReference>
<comment type="caution">
    <text evidence="2">The sequence shown here is derived from an EMBL/GenBank/DDBJ whole genome shotgun (WGS) entry which is preliminary data.</text>
</comment>
<dbReference type="InterPro" id="IPR001810">
    <property type="entry name" value="F-box_dom"/>
</dbReference>
<feature type="domain" description="F-box" evidence="1">
    <location>
        <begin position="63"/>
        <end position="117"/>
    </location>
</feature>
<dbReference type="PANTHER" id="PTHR38926:SF72">
    <property type="entry name" value="IM:7136021-RELATED"/>
    <property type="match status" value="1"/>
</dbReference>
<name>A0ABR3JDM9_9AGAR</name>
<dbReference type="Gene3D" id="3.80.10.10">
    <property type="entry name" value="Ribonuclease Inhibitor"/>
    <property type="match status" value="1"/>
</dbReference>
<dbReference type="EMBL" id="JASNQZ010000008">
    <property type="protein sequence ID" value="KAL0953742.1"/>
    <property type="molecule type" value="Genomic_DNA"/>
</dbReference>
<dbReference type="SUPFAM" id="SSF52047">
    <property type="entry name" value="RNI-like"/>
    <property type="match status" value="1"/>
</dbReference>
<dbReference type="InterPro" id="IPR036047">
    <property type="entry name" value="F-box-like_dom_sf"/>
</dbReference>
<proteinExistence type="predicted"/>
<reference evidence="3" key="1">
    <citation type="submission" date="2024-06" db="EMBL/GenBank/DDBJ databases">
        <title>Multi-omics analyses provide insights into the biosynthesis of the anticancer antibiotic pleurotin in Hohenbuehelia grisea.</title>
        <authorList>
            <person name="Weaver J.A."/>
            <person name="Alberti F."/>
        </authorList>
    </citation>
    <scope>NUCLEOTIDE SEQUENCE [LARGE SCALE GENOMIC DNA]</scope>
    <source>
        <strain evidence="3">T-177</strain>
    </source>
</reference>
<dbReference type="Gene3D" id="1.20.1280.50">
    <property type="match status" value="1"/>
</dbReference>
<accession>A0ABR3JDM9</accession>
<organism evidence="2 3">
    <name type="scientific">Hohenbuehelia grisea</name>
    <dbReference type="NCBI Taxonomy" id="104357"/>
    <lineage>
        <taxon>Eukaryota</taxon>
        <taxon>Fungi</taxon>
        <taxon>Dikarya</taxon>
        <taxon>Basidiomycota</taxon>
        <taxon>Agaricomycotina</taxon>
        <taxon>Agaricomycetes</taxon>
        <taxon>Agaricomycetidae</taxon>
        <taxon>Agaricales</taxon>
        <taxon>Pleurotineae</taxon>
        <taxon>Pleurotaceae</taxon>
        <taxon>Hohenbuehelia</taxon>
    </lineage>
</organism>
<dbReference type="SUPFAM" id="SSF81383">
    <property type="entry name" value="F-box domain"/>
    <property type="match status" value="1"/>
</dbReference>
<dbReference type="Pfam" id="PF12937">
    <property type="entry name" value="F-box-like"/>
    <property type="match status" value="1"/>
</dbReference>
<evidence type="ECO:0000313" key="2">
    <source>
        <dbReference type="EMBL" id="KAL0953742.1"/>
    </source>
</evidence>
<dbReference type="PANTHER" id="PTHR38926">
    <property type="entry name" value="F-BOX DOMAIN CONTAINING PROTEIN, EXPRESSED"/>
    <property type="match status" value="1"/>
</dbReference>
<dbReference type="Proteomes" id="UP001556367">
    <property type="component" value="Unassembled WGS sequence"/>
</dbReference>